<comment type="caution">
    <text evidence="1">The sequence shown here is derived from an EMBL/GenBank/DDBJ whole genome shotgun (WGS) entry which is preliminary data.</text>
</comment>
<dbReference type="Proteomes" id="UP001064489">
    <property type="component" value="Chromosome 1"/>
</dbReference>
<reference evidence="1" key="2">
    <citation type="submission" date="2023-02" db="EMBL/GenBank/DDBJ databases">
        <authorList>
            <person name="Swenson N.G."/>
            <person name="Wegrzyn J.L."/>
            <person name="Mcevoy S.L."/>
        </authorList>
    </citation>
    <scope>NUCLEOTIDE SEQUENCE</scope>
    <source>
        <strain evidence="1">91603</strain>
        <tissue evidence="1">Leaf</tissue>
    </source>
</reference>
<accession>A0AAD5P2G1</accession>
<gene>
    <name evidence="1" type="ORF">LWI28_019057</name>
</gene>
<keyword evidence="2" id="KW-1185">Reference proteome</keyword>
<dbReference type="EMBL" id="JAJSOW010000003">
    <property type="protein sequence ID" value="KAI9195882.1"/>
    <property type="molecule type" value="Genomic_DNA"/>
</dbReference>
<proteinExistence type="predicted"/>
<reference evidence="1" key="1">
    <citation type="journal article" date="2022" name="Plant J.">
        <title>Strategies of tolerance reflected in two North American maple genomes.</title>
        <authorList>
            <person name="McEvoy S.L."/>
            <person name="Sezen U.U."/>
            <person name="Trouern-Trend A."/>
            <person name="McMahon S.M."/>
            <person name="Schaberg P.G."/>
            <person name="Yang J."/>
            <person name="Wegrzyn J.L."/>
            <person name="Swenson N.G."/>
        </authorList>
    </citation>
    <scope>NUCLEOTIDE SEQUENCE</scope>
    <source>
        <strain evidence="1">91603</strain>
    </source>
</reference>
<name>A0AAD5P2G1_ACENE</name>
<evidence type="ECO:0000313" key="1">
    <source>
        <dbReference type="EMBL" id="KAI9195882.1"/>
    </source>
</evidence>
<organism evidence="1 2">
    <name type="scientific">Acer negundo</name>
    <name type="common">Box elder</name>
    <dbReference type="NCBI Taxonomy" id="4023"/>
    <lineage>
        <taxon>Eukaryota</taxon>
        <taxon>Viridiplantae</taxon>
        <taxon>Streptophyta</taxon>
        <taxon>Embryophyta</taxon>
        <taxon>Tracheophyta</taxon>
        <taxon>Spermatophyta</taxon>
        <taxon>Magnoliopsida</taxon>
        <taxon>eudicotyledons</taxon>
        <taxon>Gunneridae</taxon>
        <taxon>Pentapetalae</taxon>
        <taxon>rosids</taxon>
        <taxon>malvids</taxon>
        <taxon>Sapindales</taxon>
        <taxon>Sapindaceae</taxon>
        <taxon>Hippocastanoideae</taxon>
        <taxon>Acereae</taxon>
        <taxon>Acer</taxon>
    </lineage>
</organism>
<sequence length="83" mass="9490">MHDMFHVYLNFVLLTSGDVKMEYKLLKEKVMDAQFYGNIFAKMNKKLEQSKSAGAKPDAAPMALLIAMSDVYDYYAFHLSLCV</sequence>
<evidence type="ECO:0000313" key="2">
    <source>
        <dbReference type="Proteomes" id="UP001064489"/>
    </source>
</evidence>
<dbReference type="AlphaFoldDB" id="A0AAD5P2G1"/>
<protein>
    <submittedName>
        <fullName evidence="1">Uncharacterized protein</fullName>
    </submittedName>
</protein>